<keyword evidence="2" id="KW-0813">Transport</keyword>
<evidence type="ECO:0000256" key="11">
    <source>
        <dbReference type="SAM" id="Phobius"/>
    </source>
</evidence>
<dbReference type="PROSITE" id="PS50929">
    <property type="entry name" value="ABC_TM1F"/>
    <property type="match status" value="1"/>
</dbReference>
<keyword evidence="4 11" id="KW-0812">Transmembrane</keyword>
<comment type="subcellular location">
    <subcellularLocation>
        <location evidence="1">Membrane</location>
        <topology evidence="1">Multi-pass membrane protein</topology>
    </subcellularLocation>
</comment>
<dbReference type="PROSITE" id="PS50893">
    <property type="entry name" value="ABC_TRANSPORTER_2"/>
    <property type="match status" value="1"/>
</dbReference>
<proteinExistence type="predicted"/>
<dbReference type="GO" id="GO:0016020">
    <property type="term" value="C:membrane"/>
    <property type="evidence" value="ECO:0007669"/>
    <property type="project" value="UniProtKB-SubCell"/>
</dbReference>
<dbReference type="GO" id="GO:0016887">
    <property type="term" value="F:ATP hydrolysis activity"/>
    <property type="evidence" value="ECO:0007669"/>
    <property type="project" value="InterPro"/>
</dbReference>
<dbReference type="CDD" id="cd18552">
    <property type="entry name" value="ABC_6TM_MsbA_like"/>
    <property type="match status" value="1"/>
</dbReference>
<dbReference type="InterPro" id="IPR039421">
    <property type="entry name" value="Type_1_exporter"/>
</dbReference>
<dbReference type="InterPro" id="IPR011917">
    <property type="entry name" value="ABC_transpr_lipidA"/>
</dbReference>
<keyword evidence="3" id="KW-1003">Cell membrane</keyword>
<evidence type="ECO:0000256" key="7">
    <source>
        <dbReference type="ARBA" id="ARBA00022967"/>
    </source>
</evidence>
<protein>
    <submittedName>
        <fullName evidence="14">Lipid A export permease/ATP-binding protein MsbA</fullName>
    </submittedName>
</protein>
<evidence type="ECO:0000256" key="3">
    <source>
        <dbReference type="ARBA" id="ARBA00022475"/>
    </source>
</evidence>
<evidence type="ECO:0000256" key="6">
    <source>
        <dbReference type="ARBA" id="ARBA00022840"/>
    </source>
</evidence>
<keyword evidence="10 11" id="KW-0472">Membrane</keyword>
<dbReference type="SUPFAM" id="SSF90123">
    <property type="entry name" value="ABC transporter transmembrane region"/>
    <property type="match status" value="1"/>
</dbReference>
<dbReference type="InterPro" id="IPR027417">
    <property type="entry name" value="P-loop_NTPase"/>
</dbReference>
<keyword evidence="8 11" id="KW-1133">Transmembrane helix</keyword>
<dbReference type="InterPro" id="IPR003439">
    <property type="entry name" value="ABC_transporter-like_ATP-bd"/>
</dbReference>
<dbReference type="PANTHER" id="PTHR43394:SF1">
    <property type="entry name" value="ATP-BINDING CASSETTE SUB-FAMILY B MEMBER 10, MITOCHONDRIAL"/>
    <property type="match status" value="1"/>
</dbReference>
<feature type="transmembrane region" description="Helical" evidence="11">
    <location>
        <begin position="139"/>
        <end position="162"/>
    </location>
</feature>
<dbReference type="InterPro" id="IPR011527">
    <property type="entry name" value="ABC1_TM_dom"/>
</dbReference>
<organism evidence="14">
    <name type="scientific">hydrothermal vent metagenome</name>
    <dbReference type="NCBI Taxonomy" id="652676"/>
    <lineage>
        <taxon>unclassified sequences</taxon>
        <taxon>metagenomes</taxon>
        <taxon>ecological metagenomes</taxon>
    </lineage>
</organism>
<evidence type="ECO:0000313" key="14">
    <source>
        <dbReference type="EMBL" id="VAW97041.1"/>
    </source>
</evidence>
<feature type="transmembrane region" description="Helical" evidence="11">
    <location>
        <begin position="67"/>
        <end position="94"/>
    </location>
</feature>
<sequence length="588" mass="65693">MAEKSIPVSGWAVYKRLLRYSAEYWRTFIIALTGMLIVALSTLLFAKFVEPMLDETFIERDLETIKWVPLGLMAIYGIRMLGAFLSSYFMAYIARSVVRKMRTKIFGHYLTLPIAFFDGQSSGALVSKMVYDVEQLADAASNVITVLFKDSLTIIALLVFMFLESPQLTLLLMVSIPILLVFVLFISKRFRRVSQRIQNSMGDVSTITEEIIEANREVKIFGGQSYENKRFEVINKNNWQQFLKYHATNALSSPVIEFVVATGFAGVLYYVTQPDMIESITPGKFMSFLTAMLLLLQSARPLAAINAQLQRGIAAAQSVFSLLDEKEEVNTGSHNLERVKGKIEFKSLTFSYEKDRPVLHGLNLEINAGESIAFVGHSGSGKTTLVNLLPRFYDVQQGSIEIDGHNIADIRLDSLRSHIALVSQHVTLFNDTVAHNIAYGDLDSATSDDIRAAAKAAHALEFIEQLPEGFDTLVGENGVRFSGGQRQRIAIARAILKDAPILILDEATSALDTESERHIQAALKEVMKDRTTLVIAHRLSTIERVDKIVVIDNGRIIEIGKHSELLTNSGTYEKLYKLQFSDAVESEK</sequence>
<dbReference type="PROSITE" id="PS00211">
    <property type="entry name" value="ABC_TRANSPORTER_1"/>
    <property type="match status" value="1"/>
</dbReference>
<dbReference type="SMART" id="SM00382">
    <property type="entry name" value="AAA"/>
    <property type="match status" value="1"/>
</dbReference>
<keyword evidence="9" id="KW-0445">Lipid transport</keyword>
<dbReference type="FunFam" id="3.40.50.300:FF:000287">
    <property type="entry name" value="Multidrug ABC transporter ATP-binding protein"/>
    <property type="match status" value="1"/>
</dbReference>
<feature type="transmembrane region" description="Helical" evidence="11">
    <location>
        <begin position="168"/>
        <end position="186"/>
    </location>
</feature>
<evidence type="ECO:0000256" key="10">
    <source>
        <dbReference type="ARBA" id="ARBA00023136"/>
    </source>
</evidence>
<dbReference type="GO" id="GO:0034040">
    <property type="term" value="F:ATPase-coupled lipid transmembrane transporter activity"/>
    <property type="evidence" value="ECO:0007669"/>
    <property type="project" value="InterPro"/>
</dbReference>
<reference evidence="14" key="1">
    <citation type="submission" date="2018-06" db="EMBL/GenBank/DDBJ databases">
        <authorList>
            <person name="Zhirakovskaya E."/>
        </authorList>
    </citation>
    <scope>NUCLEOTIDE SEQUENCE</scope>
</reference>
<evidence type="ECO:0000259" key="12">
    <source>
        <dbReference type="PROSITE" id="PS50893"/>
    </source>
</evidence>
<gene>
    <name evidence="14" type="ORF">MNBD_GAMMA21-824</name>
</gene>
<evidence type="ECO:0000256" key="1">
    <source>
        <dbReference type="ARBA" id="ARBA00004141"/>
    </source>
</evidence>
<evidence type="ECO:0000256" key="5">
    <source>
        <dbReference type="ARBA" id="ARBA00022741"/>
    </source>
</evidence>
<dbReference type="InterPro" id="IPR003593">
    <property type="entry name" value="AAA+_ATPase"/>
</dbReference>
<keyword evidence="6 14" id="KW-0067">ATP-binding</keyword>
<dbReference type="Gene3D" id="1.20.1560.10">
    <property type="entry name" value="ABC transporter type 1, transmembrane domain"/>
    <property type="match status" value="1"/>
</dbReference>
<dbReference type="Pfam" id="PF00664">
    <property type="entry name" value="ABC_membrane"/>
    <property type="match status" value="1"/>
</dbReference>
<evidence type="ECO:0000256" key="2">
    <source>
        <dbReference type="ARBA" id="ARBA00022448"/>
    </source>
</evidence>
<dbReference type="Gene3D" id="3.40.50.300">
    <property type="entry name" value="P-loop containing nucleotide triphosphate hydrolases"/>
    <property type="match status" value="1"/>
</dbReference>
<feature type="transmembrane region" description="Helical" evidence="11">
    <location>
        <begin position="24"/>
        <end position="46"/>
    </location>
</feature>
<dbReference type="GO" id="GO:0015421">
    <property type="term" value="F:ABC-type oligopeptide transporter activity"/>
    <property type="evidence" value="ECO:0007669"/>
    <property type="project" value="TreeGrafter"/>
</dbReference>
<dbReference type="NCBIfam" id="TIGR02203">
    <property type="entry name" value="MsbA_lipidA"/>
    <property type="match status" value="1"/>
</dbReference>
<evidence type="ECO:0000259" key="13">
    <source>
        <dbReference type="PROSITE" id="PS50929"/>
    </source>
</evidence>
<dbReference type="Pfam" id="PF00005">
    <property type="entry name" value="ABC_tran"/>
    <property type="match status" value="1"/>
</dbReference>
<feature type="domain" description="ABC transporter" evidence="12">
    <location>
        <begin position="343"/>
        <end position="578"/>
    </location>
</feature>
<dbReference type="InterPro" id="IPR036640">
    <property type="entry name" value="ABC1_TM_sf"/>
</dbReference>
<feature type="transmembrane region" description="Helical" evidence="11">
    <location>
        <begin position="250"/>
        <end position="271"/>
    </location>
</feature>
<dbReference type="EMBL" id="UOFR01000043">
    <property type="protein sequence ID" value="VAW97041.1"/>
    <property type="molecule type" value="Genomic_DNA"/>
</dbReference>
<dbReference type="SUPFAM" id="SSF52540">
    <property type="entry name" value="P-loop containing nucleoside triphosphate hydrolases"/>
    <property type="match status" value="1"/>
</dbReference>
<feature type="domain" description="ABC transmembrane type-1" evidence="13">
    <location>
        <begin position="29"/>
        <end position="311"/>
    </location>
</feature>
<evidence type="ECO:0000256" key="4">
    <source>
        <dbReference type="ARBA" id="ARBA00022692"/>
    </source>
</evidence>
<dbReference type="InterPro" id="IPR017871">
    <property type="entry name" value="ABC_transporter-like_CS"/>
</dbReference>
<name>A0A3B0ZZ43_9ZZZZ</name>
<keyword evidence="5" id="KW-0547">Nucleotide-binding</keyword>
<dbReference type="GO" id="GO:0005524">
    <property type="term" value="F:ATP binding"/>
    <property type="evidence" value="ECO:0007669"/>
    <property type="project" value="UniProtKB-KW"/>
</dbReference>
<keyword evidence="7" id="KW-1278">Translocase</keyword>
<evidence type="ECO:0000256" key="8">
    <source>
        <dbReference type="ARBA" id="ARBA00022989"/>
    </source>
</evidence>
<dbReference type="AlphaFoldDB" id="A0A3B0ZZ43"/>
<accession>A0A3B0ZZ43</accession>
<evidence type="ECO:0000256" key="9">
    <source>
        <dbReference type="ARBA" id="ARBA00023055"/>
    </source>
</evidence>
<dbReference type="PANTHER" id="PTHR43394">
    <property type="entry name" value="ATP-DEPENDENT PERMEASE MDL1, MITOCHONDRIAL"/>
    <property type="match status" value="1"/>
</dbReference>